<accession>A0AAD4E115</accession>
<name>A0AAD4E115_9AGAM</name>
<reference evidence="1" key="1">
    <citation type="journal article" date="2020" name="New Phytol.">
        <title>Comparative genomics reveals dynamic genome evolution in host specialist ectomycorrhizal fungi.</title>
        <authorList>
            <person name="Lofgren L.A."/>
            <person name="Nguyen N.H."/>
            <person name="Vilgalys R."/>
            <person name="Ruytinx J."/>
            <person name="Liao H.L."/>
            <person name="Branco S."/>
            <person name="Kuo A."/>
            <person name="LaButti K."/>
            <person name="Lipzen A."/>
            <person name="Andreopoulos W."/>
            <person name="Pangilinan J."/>
            <person name="Riley R."/>
            <person name="Hundley H."/>
            <person name="Na H."/>
            <person name="Barry K."/>
            <person name="Grigoriev I.V."/>
            <person name="Stajich J.E."/>
            <person name="Kennedy P.G."/>
        </authorList>
    </citation>
    <scope>NUCLEOTIDE SEQUENCE</scope>
    <source>
        <strain evidence="1">FC203</strain>
    </source>
</reference>
<sequence>MSTIRKQDMADSLSEILTSASVTYGESRSVPSITQSKQKCYCNQSYACQIDSRGDKLFVTTNHDLRLKIMWRECDSESWAAVRLKGCLWHLAWRNRKETGRLIYHRHMVDILEIIATKRHIQVELNEQFGQPNRLSRSRIWIESRAAKRVFGGNKAIAIPIAILNHRKSEKQRALEYPESKIIQRSITADLNQSLKRLIIFNAIANGESHIPMNYDAEQIKGSLGSPLRMFQGTEAQHVSGWNTMYVFG</sequence>
<keyword evidence="2" id="KW-1185">Reference proteome</keyword>
<comment type="caution">
    <text evidence="1">The sequence shown here is derived from an EMBL/GenBank/DDBJ whole genome shotgun (WGS) entry which is preliminary data.</text>
</comment>
<dbReference type="RefSeq" id="XP_041223335.1">
    <property type="nucleotide sequence ID" value="XM_041377213.1"/>
</dbReference>
<dbReference type="EMBL" id="JABBWK010000044">
    <property type="protein sequence ID" value="KAG1897759.1"/>
    <property type="molecule type" value="Genomic_DNA"/>
</dbReference>
<organism evidence="1 2">
    <name type="scientific">Suillus fuscotomentosus</name>
    <dbReference type="NCBI Taxonomy" id="1912939"/>
    <lineage>
        <taxon>Eukaryota</taxon>
        <taxon>Fungi</taxon>
        <taxon>Dikarya</taxon>
        <taxon>Basidiomycota</taxon>
        <taxon>Agaricomycotina</taxon>
        <taxon>Agaricomycetes</taxon>
        <taxon>Agaricomycetidae</taxon>
        <taxon>Boletales</taxon>
        <taxon>Suillineae</taxon>
        <taxon>Suillaceae</taxon>
        <taxon>Suillus</taxon>
    </lineage>
</organism>
<dbReference type="Proteomes" id="UP001195769">
    <property type="component" value="Unassembled WGS sequence"/>
</dbReference>
<evidence type="ECO:0000313" key="1">
    <source>
        <dbReference type="EMBL" id="KAG1897759.1"/>
    </source>
</evidence>
<protein>
    <submittedName>
        <fullName evidence="1">Uncharacterized protein</fullName>
    </submittedName>
</protein>
<gene>
    <name evidence="1" type="ORF">F5891DRAFT_982477</name>
</gene>
<proteinExistence type="predicted"/>
<dbReference type="GeneID" id="64671511"/>
<evidence type="ECO:0000313" key="2">
    <source>
        <dbReference type="Proteomes" id="UP001195769"/>
    </source>
</evidence>
<dbReference type="AlphaFoldDB" id="A0AAD4E115"/>